<dbReference type="GO" id="GO:0000160">
    <property type="term" value="P:phosphorelay signal transduction system"/>
    <property type="evidence" value="ECO:0007669"/>
    <property type="project" value="InterPro"/>
</dbReference>
<evidence type="ECO:0000256" key="1">
    <source>
        <dbReference type="ARBA" id="ARBA00022553"/>
    </source>
</evidence>
<dbReference type="CDD" id="cd06170">
    <property type="entry name" value="LuxR_C_like"/>
    <property type="match status" value="1"/>
</dbReference>
<dbReference type="PANTHER" id="PTHR43214:SF24">
    <property type="entry name" value="TRANSCRIPTIONAL REGULATORY PROTEIN NARL-RELATED"/>
    <property type="match status" value="1"/>
</dbReference>
<dbReference type="SMART" id="SM00421">
    <property type="entry name" value="HTH_LUXR"/>
    <property type="match status" value="1"/>
</dbReference>
<dbReference type="PROSITE" id="PS00622">
    <property type="entry name" value="HTH_LUXR_1"/>
    <property type="match status" value="1"/>
</dbReference>
<evidence type="ECO:0000259" key="6">
    <source>
        <dbReference type="PROSITE" id="PS50043"/>
    </source>
</evidence>
<dbReference type="SMART" id="SM00448">
    <property type="entry name" value="REC"/>
    <property type="match status" value="1"/>
</dbReference>
<dbReference type="SUPFAM" id="SSF52172">
    <property type="entry name" value="CheY-like"/>
    <property type="match status" value="1"/>
</dbReference>
<dbReference type="AlphaFoldDB" id="A0A7W9CAZ0"/>
<dbReference type="InterPro" id="IPR016032">
    <property type="entry name" value="Sig_transdc_resp-reg_C-effctor"/>
</dbReference>
<dbReference type="RefSeq" id="WP_184281173.1">
    <property type="nucleotide sequence ID" value="NZ_BAAAPG010000002.1"/>
</dbReference>
<name>A0A7W9CAZ0_9MICO</name>
<dbReference type="GO" id="GO:0003677">
    <property type="term" value="F:DNA binding"/>
    <property type="evidence" value="ECO:0007669"/>
    <property type="project" value="UniProtKB-KW"/>
</dbReference>
<dbReference type="PRINTS" id="PR00038">
    <property type="entry name" value="HTHLUXR"/>
</dbReference>
<feature type="domain" description="Response regulatory" evidence="7">
    <location>
        <begin position="6"/>
        <end position="121"/>
    </location>
</feature>
<evidence type="ECO:0000256" key="4">
    <source>
        <dbReference type="ARBA" id="ARBA00023163"/>
    </source>
</evidence>
<keyword evidence="2" id="KW-0805">Transcription regulation</keyword>
<dbReference type="PANTHER" id="PTHR43214">
    <property type="entry name" value="TWO-COMPONENT RESPONSE REGULATOR"/>
    <property type="match status" value="1"/>
</dbReference>
<dbReference type="CDD" id="cd17535">
    <property type="entry name" value="REC_NarL-like"/>
    <property type="match status" value="1"/>
</dbReference>
<dbReference type="Pfam" id="PF00196">
    <property type="entry name" value="GerE"/>
    <property type="match status" value="1"/>
</dbReference>
<feature type="modified residue" description="4-aspartylphosphate" evidence="5">
    <location>
        <position position="57"/>
    </location>
</feature>
<keyword evidence="9" id="KW-1185">Reference proteome</keyword>
<feature type="domain" description="HTH luxR-type" evidence="6">
    <location>
        <begin position="147"/>
        <end position="212"/>
    </location>
</feature>
<dbReference type="SUPFAM" id="SSF46894">
    <property type="entry name" value="C-terminal effector domain of the bipartite response regulators"/>
    <property type="match status" value="1"/>
</dbReference>
<dbReference type="InterPro" id="IPR058245">
    <property type="entry name" value="NreC/VraR/RcsB-like_REC"/>
</dbReference>
<evidence type="ECO:0000256" key="5">
    <source>
        <dbReference type="PROSITE-ProRule" id="PRU00169"/>
    </source>
</evidence>
<accession>A0A7W9CAZ0</accession>
<evidence type="ECO:0000313" key="9">
    <source>
        <dbReference type="Proteomes" id="UP000517712"/>
    </source>
</evidence>
<evidence type="ECO:0000259" key="7">
    <source>
        <dbReference type="PROSITE" id="PS50110"/>
    </source>
</evidence>
<protein>
    <submittedName>
        <fullName evidence="8">DNA-binding NarL/FixJ family response regulator</fullName>
    </submittedName>
</protein>
<dbReference type="Gene3D" id="3.40.50.2300">
    <property type="match status" value="1"/>
</dbReference>
<evidence type="ECO:0000313" key="8">
    <source>
        <dbReference type="EMBL" id="MBB5741872.1"/>
    </source>
</evidence>
<keyword evidence="1 5" id="KW-0597">Phosphoprotein</keyword>
<dbReference type="PROSITE" id="PS50110">
    <property type="entry name" value="RESPONSE_REGULATORY"/>
    <property type="match status" value="1"/>
</dbReference>
<gene>
    <name evidence="8" type="ORF">HD600_000369</name>
</gene>
<sequence length="215" mass="22298">MSDRVTVLIADDHEAVRTGVAAILRSDPAIEIVGEAENGFDALAQCTSLAPDVALVDLRMPGTDGIWATERITAETPTRVLVLTTFDSDDLIVRALAAGAHGYLLKATRGAELVQAVHHVAADRHVIDPAVAGSVIAQLNRRPEVQPAPALPTLTAREAEVLALLAQGLTNQQIADRLRIGVTTVKTHVGALYDKTGATSRVQLGALGAGAAGGG</sequence>
<organism evidence="8 9">
    <name type="scientific">Microbacterium ginsengiterrae</name>
    <dbReference type="NCBI Taxonomy" id="546115"/>
    <lineage>
        <taxon>Bacteria</taxon>
        <taxon>Bacillati</taxon>
        <taxon>Actinomycetota</taxon>
        <taxon>Actinomycetes</taxon>
        <taxon>Micrococcales</taxon>
        <taxon>Microbacteriaceae</taxon>
        <taxon>Microbacterium</taxon>
    </lineage>
</organism>
<dbReference type="InterPro" id="IPR011006">
    <property type="entry name" value="CheY-like_superfamily"/>
</dbReference>
<comment type="caution">
    <text evidence="8">The sequence shown here is derived from an EMBL/GenBank/DDBJ whole genome shotgun (WGS) entry which is preliminary data.</text>
</comment>
<dbReference type="EMBL" id="JACHMU010000001">
    <property type="protein sequence ID" value="MBB5741872.1"/>
    <property type="molecule type" value="Genomic_DNA"/>
</dbReference>
<reference evidence="8 9" key="1">
    <citation type="submission" date="2020-08" db="EMBL/GenBank/DDBJ databases">
        <title>Sequencing the genomes of 1000 actinobacteria strains.</title>
        <authorList>
            <person name="Klenk H.-P."/>
        </authorList>
    </citation>
    <scope>NUCLEOTIDE SEQUENCE [LARGE SCALE GENOMIC DNA]</scope>
    <source>
        <strain evidence="8 9">DSM 24823</strain>
    </source>
</reference>
<dbReference type="Pfam" id="PF00072">
    <property type="entry name" value="Response_reg"/>
    <property type="match status" value="1"/>
</dbReference>
<dbReference type="InterPro" id="IPR039420">
    <property type="entry name" value="WalR-like"/>
</dbReference>
<keyword evidence="3 8" id="KW-0238">DNA-binding</keyword>
<dbReference type="PROSITE" id="PS50043">
    <property type="entry name" value="HTH_LUXR_2"/>
    <property type="match status" value="1"/>
</dbReference>
<dbReference type="GO" id="GO:0006355">
    <property type="term" value="P:regulation of DNA-templated transcription"/>
    <property type="evidence" value="ECO:0007669"/>
    <property type="project" value="InterPro"/>
</dbReference>
<dbReference type="InterPro" id="IPR000792">
    <property type="entry name" value="Tscrpt_reg_LuxR_C"/>
</dbReference>
<proteinExistence type="predicted"/>
<keyword evidence="4" id="KW-0804">Transcription</keyword>
<evidence type="ECO:0000256" key="2">
    <source>
        <dbReference type="ARBA" id="ARBA00023015"/>
    </source>
</evidence>
<dbReference type="Proteomes" id="UP000517712">
    <property type="component" value="Unassembled WGS sequence"/>
</dbReference>
<evidence type="ECO:0000256" key="3">
    <source>
        <dbReference type="ARBA" id="ARBA00023125"/>
    </source>
</evidence>
<dbReference type="InterPro" id="IPR001789">
    <property type="entry name" value="Sig_transdc_resp-reg_receiver"/>
</dbReference>